<evidence type="ECO:0000313" key="5">
    <source>
        <dbReference type="Proteomes" id="UP000527616"/>
    </source>
</evidence>
<comment type="caution">
    <text evidence="4">The sequence shown here is derived from an EMBL/GenBank/DDBJ whole genome shotgun (WGS) entry which is preliminary data.</text>
</comment>
<feature type="compositionally biased region" description="Basic and acidic residues" evidence="1">
    <location>
        <begin position="21"/>
        <end position="34"/>
    </location>
</feature>
<feature type="compositionally biased region" description="Low complexity" evidence="1">
    <location>
        <begin position="83"/>
        <end position="100"/>
    </location>
</feature>
<feature type="transmembrane region" description="Helical" evidence="2">
    <location>
        <begin position="279"/>
        <end position="305"/>
    </location>
</feature>
<evidence type="ECO:0000256" key="2">
    <source>
        <dbReference type="SAM" id="Phobius"/>
    </source>
</evidence>
<feature type="compositionally biased region" description="Polar residues" evidence="1">
    <location>
        <begin position="130"/>
        <end position="142"/>
    </location>
</feature>
<protein>
    <recommendedName>
        <fullName evidence="3">DUF3566 domain-containing protein</fullName>
    </recommendedName>
</protein>
<gene>
    <name evidence="4" type="ORF">GGQ54_001641</name>
</gene>
<feature type="domain" description="DUF3566" evidence="3">
    <location>
        <begin position="202"/>
        <end position="321"/>
    </location>
</feature>
<keyword evidence="2" id="KW-0812">Transmembrane</keyword>
<dbReference type="InterPro" id="IPR021949">
    <property type="entry name" value="DUF3566_TM"/>
</dbReference>
<dbReference type="Pfam" id="PF12089">
    <property type="entry name" value="DUF3566"/>
    <property type="match status" value="1"/>
</dbReference>
<keyword evidence="2" id="KW-0472">Membrane</keyword>
<dbReference type="Proteomes" id="UP000527616">
    <property type="component" value="Unassembled WGS sequence"/>
</dbReference>
<accession>A0A7Z0D8U2</accession>
<organism evidence="4 5">
    <name type="scientific">Naumannella cuiyingiana</name>
    <dbReference type="NCBI Taxonomy" id="1347891"/>
    <lineage>
        <taxon>Bacteria</taxon>
        <taxon>Bacillati</taxon>
        <taxon>Actinomycetota</taxon>
        <taxon>Actinomycetes</taxon>
        <taxon>Propionibacteriales</taxon>
        <taxon>Propionibacteriaceae</taxon>
        <taxon>Naumannella</taxon>
    </lineage>
</organism>
<feature type="compositionally biased region" description="Low complexity" evidence="1">
    <location>
        <begin position="168"/>
        <end position="193"/>
    </location>
</feature>
<keyword evidence="5" id="KW-1185">Reference proteome</keyword>
<proteinExistence type="predicted"/>
<sequence length="322" mass="32477">MTNGNQTSGGRAGSGSAEAVSRADRIMGRSDSPTRADGQPPRNDGTAPGQNGRAGTGTTTTAERKPQGRTTQSWRPPSKPTQGAAGNAAKNAGNDKAGNDTSGSARPAGGNGGPVATGRAAAAVPPSGTAGRNGTASPQQARGNGALAPATRQPATDQTTRLPSQRTAASASSAPARPRSGSAGTASSVTSASQFGAARRTRKARLRLARLDPWSVMKTAFLFSIAAGIMLVVATAAVYGVLETSGLFDAINTSVSQVVSSPNDPNQFDIKQVLDFRRVLGAAAVISALNVVIFTALATLFSFLYNISATVLGGLEVTLAED</sequence>
<evidence type="ECO:0000256" key="1">
    <source>
        <dbReference type="SAM" id="MobiDB-lite"/>
    </source>
</evidence>
<reference evidence="4 5" key="1">
    <citation type="submission" date="2020-07" db="EMBL/GenBank/DDBJ databases">
        <title>Sequencing the genomes of 1000 actinobacteria strains.</title>
        <authorList>
            <person name="Klenk H.-P."/>
        </authorList>
    </citation>
    <scope>NUCLEOTIDE SEQUENCE [LARGE SCALE GENOMIC DNA]</scope>
    <source>
        <strain evidence="4 5">DSM 103164</strain>
    </source>
</reference>
<dbReference type="RefSeq" id="WP_179444950.1">
    <property type="nucleotide sequence ID" value="NZ_JACBZS010000001.1"/>
</dbReference>
<name>A0A7Z0D8U2_9ACTN</name>
<feature type="region of interest" description="Disordered" evidence="1">
    <location>
        <begin position="1"/>
        <end position="196"/>
    </location>
</feature>
<dbReference type="EMBL" id="JACBZS010000001">
    <property type="protein sequence ID" value="NYI71081.1"/>
    <property type="molecule type" value="Genomic_DNA"/>
</dbReference>
<dbReference type="AlphaFoldDB" id="A0A7Z0D8U2"/>
<evidence type="ECO:0000313" key="4">
    <source>
        <dbReference type="EMBL" id="NYI71081.1"/>
    </source>
</evidence>
<feature type="compositionally biased region" description="Polar residues" evidence="1">
    <location>
        <begin position="153"/>
        <end position="167"/>
    </location>
</feature>
<feature type="transmembrane region" description="Helical" evidence="2">
    <location>
        <begin position="220"/>
        <end position="242"/>
    </location>
</feature>
<evidence type="ECO:0000259" key="3">
    <source>
        <dbReference type="Pfam" id="PF12089"/>
    </source>
</evidence>
<keyword evidence="2" id="KW-1133">Transmembrane helix</keyword>